<dbReference type="eggNOG" id="ENOG5030GG2">
    <property type="taxonomic scope" value="Bacteria"/>
</dbReference>
<accession>W7R1H4</accession>
<gene>
    <name evidence="3" type="ORF">DS2_03215</name>
</gene>
<protein>
    <recommendedName>
        <fullName evidence="2">Spondin domain-containing protein</fullName>
    </recommendedName>
</protein>
<dbReference type="AlphaFoldDB" id="W7R1H4"/>
<reference evidence="3 4" key="1">
    <citation type="journal article" date="2014" name="Genome Announc.">
        <title>Draft Genome Sequence of the Agar-Degrading Bacterium Catenovulum sp. Strain DS-2, Isolated from Intestines of Haliotis diversicolor.</title>
        <authorList>
            <person name="Shan D."/>
            <person name="Li X."/>
            <person name="Gu Z."/>
            <person name="Wei G."/>
            <person name="Gao Z."/>
            <person name="Shao Z."/>
        </authorList>
    </citation>
    <scope>NUCLEOTIDE SEQUENCE [LARGE SCALE GENOMIC DNA]</scope>
    <source>
        <strain evidence="3 4">DS-2</strain>
    </source>
</reference>
<feature type="domain" description="Spondin" evidence="2">
    <location>
        <begin position="61"/>
        <end position="176"/>
    </location>
</feature>
<evidence type="ECO:0000313" key="4">
    <source>
        <dbReference type="Proteomes" id="UP000019276"/>
    </source>
</evidence>
<dbReference type="Pfam" id="PF06468">
    <property type="entry name" value="Spond_N"/>
    <property type="match status" value="1"/>
</dbReference>
<dbReference type="PROSITE" id="PS51257">
    <property type="entry name" value="PROKAR_LIPOPROTEIN"/>
    <property type="match status" value="1"/>
</dbReference>
<dbReference type="NCBIfam" id="NF038123">
    <property type="entry name" value="NF038123_dom"/>
    <property type="match status" value="1"/>
</dbReference>
<dbReference type="InterPro" id="IPR038678">
    <property type="entry name" value="Spondin_N_sf"/>
</dbReference>
<evidence type="ECO:0000256" key="1">
    <source>
        <dbReference type="SAM" id="SignalP"/>
    </source>
</evidence>
<comment type="caution">
    <text evidence="3">The sequence shown here is derived from an EMBL/GenBank/DDBJ whole genome shotgun (WGS) entry which is preliminary data.</text>
</comment>
<dbReference type="Proteomes" id="UP000019276">
    <property type="component" value="Unassembled WGS sequence"/>
</dbReference>
<dbReference type="PATRIC" id="fig|1328313.3.peg.667"/>
<keyword evidence="4" id="KW-1185">Reference proteome</keyword>
<dbReference type="InterPro" id="IPR009465">
    <property type="entry name" value="Spondin_N"/>
</dbReference>
<dbReference type="RefSeq" id="WP_035013208.1">
    <property type="nucleotide sequence ID" value="NZ_ARZY01000004.1"/>
</dbReference>
<sequence>MKTQFKPAHSLIWLSLIAGMSVLSGCSIDINSDDDDKDDEMKQSYHYQITVTNLTQAQPMSPVSLTLHNASTKLWMMGELASNALEVMAEGGDNSQLAELPSVKMAYSGEGILMPGNSQSWMIESMYENYMHLSIATMLVNTNDAFTGKTAIDLSSLDVGMSMHYTTMAYDAGTEANDEINLPGPAAGGEGYNSARNDVDRVHIHPGVLSNAELTGSLLSPEHKFDNPVTKITITRMQ</sequence>
<organism evidence="3 4">
    <name type="scientific">Catenovulum agarivorans DS-2</name>
    <dbReference type="NCBI Taxonomy" id="1328313"/>
    <lineage>
        <taxon>Bacteria</taxon>
        <taxon>Pseudomonadati</taxon>
        <taxon>Pseudomonadota</taxon>
        <taxon>Gammaproteobacteria</taxon>
        <taxon>Alteromonadales</taxon>
        <taxon>Alteromonadaceae</taxon>
        <taxon>Catenovulum</taxon>
    </lineage>
</organism>
<dbReference type="EMBL" id="ARZY01000004">
    <property type="protein sequence ID" value="EWH11485.1"/>
    <property type="molecule type" value="Genomic_DNA"/>
</dbReference>
<feature type="chain" id="PRO_5004901988" description="Spondin domain-containing protein" evidence="1">
    <location>
        <begin position="25"/>
        <end position="238"/>
    </location>
</feature>
<name>W7R1H4_9ALTE</name>
<evidence type="ECO:0000313" key="3">
    <source>
        <dbReference type="EMBL" id="EWH11485.1"/>
    </source>
</evidence>
<dbReference type="Gene3D" id="2.60.40.2130">
    <property type="entry name" value="F-spondin domain"/>
    <property type="match status" value="1"/>
</dbReference>
<dbReference type="STRING" id="1328313.DS2_03215"/>
<keyword evidence="1" id="KW-0732">Signal</keyword>
<feature type="signal peptide" evidence="1">
    <location>
        <begin position="1"/>
        <end position="24"/>
    </location>
</feature>
<proteinExistence type="predicted"/>
<evidence type="ECO:0000259" key="2">
    <source>
        <dbReference type="Pfam" id="PF06468"/>
    </source>
</evidence>